<dbReference type="AlphaFoldDB" id="A0A7X1NAC9"/>
<dbReference type="RefSeq" id="WP_152758699.1">
    <property type="nucleotide sequence ID" value="NZ_WHNP01000010.1"/>
</dbReference>
<keyword evidence="2" id="KW-1185">Reference proteome</keyword>
<proteinExistence type="predicted"/>
<dbReference type="Proteomes" id="UP000484381">
    <property type="component" value="Unassembled WGS sequence"/>
</dbReference>
<evidence type="ECO:0000313" key="1">
    <source>
        <dbReference type="EMBL" id="MPW17916.1"/>
    </source>
</evidence>
<evidence type="ECO:0000313" key="2">
    <source>
        <dbReference type="Proteomes" id="UP000484381"/>
    </source>
</evidence>
<reference evidence="1 2" key="1">
    <citation type="submission" date="2019-10" db="EMBL/GenBank/DDBJ databases">
        <title>Paraburkholderia sp. isolated from nodules of Mimosa pudica from Brazilian Atlantic Forest soils.</title>
        <authorList>
            <person name="Paulitsch F."/>
            <person name="Hungria M."/>
            <person name="Dall'Agnol R."/>
        </authorList>
    </citation>
    <scope>NUCLEOTIDE SEQUENCE [LARGE SCALE GENOMIC DNA]</scope>
    <source>
        <strain evidence="1 2">CNPSo 3157</strain>
    </source>
</reference>
<sequence length="75" mass="8705">MAGFPKVTHRVITAETFKKEGVYWPRLAVVTHVDTGADFTEYAYGEKPYESENEAWLAAKYMEHRWQVPELIRSA</sequence>
<gene>
    <name evidence="1" type="ORF">GCT13_13450</name>
</gene>
<comment type="caution">
    <text evidence="1">The sequence shown here is derived from an EMBL/GenBank/DDBJ whole genome shotgun (WGS) entry which is preliminary data.</text>
</comment>
<organism evidence="1 2">
    <name type="scientific">Paraburkholderia franconis</name>
    <dbReference type="NCBI Taxonomy" id="2654983"/>
    <lineage>
        <taxon>Bacteria</taxon>
        <taxon>Pseudomonadati</taxon>
        <taxon>Pseudomonadota</taxon>
        <taxon>Betaproteobacteria</taxon>
        <taxon>Burkholderiales</taxon>
        <taxon>Burkholderiaceae</taxon>
        <taxon>Paraburkholderia</taxon>
    </lineage>
</organism>
<protein>
    <submittedName>
        <fullName evidence="1">Uncharacterized protein</fullName>
    </submittedName>
</protein>
<accession>A0A7X1NAC9</accession>
<dbReference type="EMBL" id="WHNP01000010">
    <property type="protein sequence ID" value="MPW17916.1"/>
    <property type="molecule type" value="Genomic_DNA"/>
</dbReference>
<name>A0A7X1NAC9_9BURK</name>